<proteinExistence type="predicted"/>
<evidence type="ECO:0000256" key="1">
    <source>
        <dbReference type="SAM" id="SignalP"/>
    </source>
</evidence>
<dbReference type="EMBL" id="BGZO01000041">
    <property type="protein sequence ID" value="GBR76700.1"/>
    <property type="molecule type" value="Genomic_DNA"/>
</dbReference>
<feature type="signal peptide" evidence="1">
    <location>
        <begin position="1"/>
        <end position="20"/>
    </location>
</feature>
<dbReference type="AlphaFoldDB" id="A0A388TIS5"/>
<feature type="chain" id="PRO_5017299557" evidence="1">
    <location>
        <begin position="21"/>
        <end position="421"/>
    </location>
</feature>
<gene>
    <name evidence="2" type="ORF">NO2_1211</name>
</gene>
<sequence>MRKTICLLLGVVLAAAALFAQPETVDDGTTPSASAIFENVSGSMLDITYARVVEENETLKFYDMSLGLKSLRLRTDFARLDYRPDLAVAYHSWLYWFGVPIYYTPTLILDGRPNAYAIPSPLPEMGDTHFSGRYWQWNINYFWQDNLYGNLQFGSAQEKGAGYGFQQIVRFSDASQLTYLNQNWQYWPTQEEFSWEYSFSGVSSFNKMYADRIWNEFNLLRITRANYEEHNEELLMREFELSYIGNFKLRWQELDFYTNNSYASINELTSAQHGYRWASMSELYKECEVPLLDMFRPGGGYDTVKYSLRPYSWHRVYGYLEGQKEFWLLGGSFRVTDYIDRRGGSPFVYDQEADYDDNMRTTITADVLGLKLGQTVRYSIYRGKIYTLLYFLRLRTEHLLIEFGYNQTKDEFRVSGQMISF</sequence>
<accession>A0A388TIS5</accession>
<evidence type="ECO:0000313" key="3">
    <source>
        <dbReference type="Proteomes" id="UP000275925"/>
    </source>
</evidence>
<evidence type="ECO:0000313" key="2">
    <source>
        <dbReference type="EMBL" id="GBR76700.1"/>
    </source>
</evidence>
<name>A0A388TIS5_9BACT</name>
<protein>
    <submittedName>
        <fullName evidence="2">Uncharacterized protein</fullName>
    </submittedName>
</protein>
<reference evidence="2 3" key="1">
    <citation type="journal article" date="2019" name="ISME J.">
        <title>Genome analyses of uncultured TG2/ZB3 bacteria in 'Margulisbacteria' specifically attached to ectosymbiotic spirochetes of protists in the termite gut.</title>
        <authorList>
            <person name="Utami Y.D."/>
            <person name="Kuwahara H."/>
            <person name="Igai K."/>
            <person name="Murakami T."/>
            <person name="Sugaya K."/>
            <person name="Morikawa T."/>
            <person name="Nagura Y."/>
            <person name="Yuki M."/>
            <person name="Deevong P."/>
            <person name="Inoue T."/>
            <person name="Kihara K."/>
            <person name="Lo N."/>
            <person name="Yamada A."/>
            <person name="Ohkuma M."/>
            <person name="Hongoh Y."/>
        </authorList>
    </citation>
    <scope>NUCLEOTIDE SEQUENCE [LARGE SCALE GENOMIC DNA]</scope>
    <source>
        <strain evidence="2">NkOx7-02</strain>
    </source>
</reference>
<keyword evidence="1" id="KW-0732">Signal</keyword>
<organism evidence="2 3">
    <name type="scientific">Candidatus Termititenax persephonae</name>
    <dbReference type="NCBI Taxonomy" id="2218525"/>
    <lineage>
        <taxon>Bacteria</taxon>
        <taxon>Bacillati</taxon>
        <taxon>Candidatus Margulisiibacteriota</taxon>
        <taxon>Candidatus Termititenacia</taxon>
        <taxon>Candidatus Termititenacales</taxon>
        <taxon>Candidatus Termititenacaceae</taxon>
        <taxon>Candidatus Termititenax</taxon>
    </lineage>
</organism>
<dbReference type="Proteomes" id="UP000275925">
    <property type="component" value="Unassembled WGS sequence"/>
</dbReference>
<keyword evidence="3" id="KW-1185">Reference proteome</keyword>
<comment type="caution">
    <text evidence="2">The sequence shown here is derived from an EMBL/GenBank/DDBJ whole genome shotgun (WGS) entry which is preliminary data.</text>
</comment>